<keyword evidence="2" id="KW-1185">Reference proteome</keyword>
<dbReference type="InterPro" id="IPR011049">
    <property type="entry name" value="Serralysin-like_metalloprot_C"/>
</dbReference>
<proteinExistence type="predicted"/>
<evidence type="ECO:0008006" key="3">
    <source>
        <dbReference type="Google" id="ProtNLM"/>
    </source>
</evidence>
<dbReference type="Gene3D" id="2.150.10.10">
    <property type="entry name" value="Serralysin-like metalloprotease, C-terminal"/>
    <property type="match status" value="1"/>
</dbReference>
<name>G9E5X7_MPSP1</name>
<organismHost>
    <name type="scientific">Micromonas pusilla</name>
    <name type="common">Picoplanktonic green alga</name>
    <name type="synonym">Chromulina pusilla</name>
    <dbReference type="NCBI Taxonomy" id="38833"/>
</organismHost>
<dbReference type="Proteomes" id="UP000232710">
    <property type="component" value="Segment"/>
</dbReference>
<reference evidence="1 2" key="1">
    <citation type="submission" date="2010-12" db="EMBL/GenBank/DDBJ databases">
        <title>The Genome Sequence of Micromonas pusilla virus SP1.</title>
        <authorList>
            <consortium name="The Broad Institute Genome Sequencing Platform"/>
            <person name="Henn M.R."/>
            <person name="Suttle C."/>
            <person name="Winget D."/>
            <person name="Chan A."/>
            <person name="Levin J."/>
            <person name="Malboeuf C."/>
            <person name="Casali M."/>
            <person name="Russ C."/>
            <person name="Lennon N."/>
            <person name="Chapman S.B."/>
            <person name="Erlich R."/>
            <person name="Young S.K."/>
            <person name="Yandava C."/>
            <person name="Zeng Q."/>
            <person name="Alvarado L."/>
            <person name="Anderson S."/>
            <person name="Berlin A."/>
            <person name="Chen Z."/>
            <person name="Freedman E."/>
            <person name="Gellesch M."/>
            <person name="Goldberg J."/>
            <person name="Green L."/>
            <person name="Griggs A."/>
            <person name="Gujja S."/>
            <person name="Heilman E.R."/>
            <person name="Heiman D."/>
            <person name="Hollinger A."/>
            <person name="Howarth C."/>
            <person name="Larson L."/>
            <person name="Mehta T."/>
            <person name="Pearson M."/>
            <person name="Roberts A."/>
            <person name="Ryan E."/>
            <person name="Saif S."/>
            <person name="Shea T."/>
            <person name="Shenoy N."/>
            <person name="Sisk P."/>
            <person name="Stolte C."/>
            <person name="Sykes S."/>
            <person name="White J."/>
            <person name="Haas B."/>
            <person name="Nusbaum C."/>
            <person name="Birren B."/>
        </authorList>
    </citation>
    <scope>NUCLEOTIDE SEQUENCE [LARGE SCALE GENOMIC DNA]</scope>
    <source>
        <strain evidence="1 2">SP1</strain>
    </source>
</reference>
<organism evidence="1 2">
    <name type="scientific">Micromonas pusilla virus SP1</name>
    <name type="common">MpV-SP1</name>
    <dbReference type="NCBI Taxonomy" id="373996"/>
    <lineage>
        <taxon>Viruses</taxon>
        <taxon>Varidnaviria</taxon>
        <taxon>Bamfordvirae</taxon>
        <taxon>Nucleocytoviricota</taxon>
        <taxon>Megaviricetes</taxon>
        <taxon>Algavirales</taxon>
        <taxon>Phycodnaviridae</taxon>
        <taxon>Prasinovirus</taxon>
        <taxon>Prasinovirus micromonas</taxon>
    </lineage>
</organism>
<evidence type="ECO:0000313" key="2">
    <source>
        <dbReference type="Proteomes" id="UP000232710"/>
    </source>
</evidence>
<sequence>MSVNPPEGTLTIENSHLDVKGNVSAVALKLGTLRLTPSYGLDAVANVSNSTTHTLELSNATTGLVTTSNLEVGGDVHIRGTTFIKANSNTNNLAIGTEAGETSQGQYAVAVGYKAGETTQGTQAVAVGRLAGQTSQGNDATAVGRLAGQSNQGNSATAVGRLAGQTSQGDDAIAVGNKAGRTSQGTFAVAVGTSAGETSQGTQSIAIGNQAGRTSQHDNSIVLNASGSALNTAGASRTYIKPLQAGVVAGNMMAYDSTSGEVINYTGVSVNASGNMDVSGNLAVDTNTLFVDSVGNKVGIGTASPGHLLQLAGNMGLGSSSQYLFRPTYYYYQTYQGTSGYAHHYQDVNNTWVLVVNGFDKMYIRPDSGYILNDFTGQHRSFVDNVWTENIDNYVGLIVSANKNTYTSASFNTYKGNRAIQINESLPDVRLSNVAYDKSCFGVISSGEDPESREDTYGSITVPIPKEKGDTRTFINSVGEGAIWVTNINGPLESGDYITTSNVAGYGQKQDSEFLANYTVAKITMDCDFNPQTQPVKQIKREMGNVDYWLVYRKEQISKEDYDVLPDTQRRIDNDGKYYQLFYEKEDTKDPLVYETEQRIWIHEAREELVNSIDENGIFIWEDHPTETEKAYEIQYLDADGNITDEANHVYKAAFVGCTYHCG</sequence>
<evidence type="ECO:0000313" key="1">
    <source>
        <dbReference type="EMBL" id="AET84804.1"/>
    </source>
</evidence>
<dbReference type="EMBL" id="JF974320">
    <property type="protein sequence ID" value="AET84804.1"/>
    <property type="molecule type" value="Genomic_DNA"/>
</dbReference>
<protein>
    <recommendedName>
        <fullName evidence="3">Peptidase S74 domain-containing protein</fullName>
    </recommendedName>
</protein>
<accession>G9E5X7</accession>
<gene>
    <name evidence="1" type="ORF">MPXG_00006</name>
</gene>